<dbReference type="FunFam" id="3.30.2410.10:FF:000002">
    <property type="entry name" value="E3 ubiquitin-protein ligase HECW2"/>
    <property type="match status" value="1"/>
</dbReference>
<feature type="domain" description="WW" evidence="10">
    <location>
        <begin position="366"/>
        <end position="399"/>
    </location>
</feature>
<feature type="compositionally biased region" description="Low complexity" evidence="9">
    <location>
        <begin position="41"/>
        <end position="60"/>
    </location>
</feature>
<evidence type="ECO:0000313" key="12">
    <source>
        <dbReference type="EMBL" id="PIK44806.1"/>
    </source>
</evidence>
<dbReference type="GO" id="GO:0005737">
    <property type="term" value="C:cytoplasm"/>
    <property type="evidence" value="ECO:0007669"/>
    <property type="project" value="TreeGrafter"/>
</dbReference>
<dbReference type="InterPro" id="IPR000569">
    <property type="entry name" value="HECT_dom"/>
</dbReference>
<evidence type="ECO:0000256" key="1">
    <source>
        <dbReference type="ARBA" id="ARBA00000885"/>
    </source>
</evidence>
<dbReference type="PANTHER" id="PTHR11254">
    <property type="entry name" value="HECT DOMAIN UBIQUITIN-PROTEIN LIGASE"/>
    <property type="match status" value="1"/>
</dbReference>
<dbReference type="GO" id="GO:0061630">
    <property type="term" value="F:ubiquitin protein ligase activity"/>
    <property type="evidence" value="ECO:0007669"/>
    <property type="project" value="UniProtKB-EC"/>
</dbReference>
<dbReference type="GO" id="GO:0048814">
    <property type="term" value="P:regulation of dendrite morphogenesis"/>
    <property type="evidence" value="ECO:0007669"/>
    <property type="project" value="TreeGrafter"/>
</dbReference>
<dbReference type="PIRSF" id="PIRSF001569">
    <property type="entry name" value="E3_ub_ligase_SMURF1"/>
    <property type="match status" value="1"/>
</dbReference>
<feature type="region of interest" description="Disordered" evidence="9">
    <location>
        <begin position="1"/>
        <end position="186"/>
    </location>
</feature>
<dbReference type="InterPro" id="IPR036020">
    <property type="entry name" value="WW_dom_sf"/>
</dbReference>
<feature type="compositionally biased region" description="Gly residues" evidence="9">
    <location>
        <begin position="123"/>
        <end position="134"/>
    </location>
</feature>
<dbReference type="EC" id="2.3.2.26" evidence="3"/>
<sequence>MDVTNEMVDSDSDGSPQRTAQQFVEVVAVKGESSTEEDQFGIPAFAGGGAAPPAGDHAGGNSDEDQSGADSRRGGGELRHGSNNSDGQAEGSEDSTGGNSTHPSGAAEGSQNGEVSEHSTGGSTPGEGSSGAVGGQPSLQKKSSAVWKKRQARSANPNLRITLPENTQETAHTDSTPTTPVMTPNRATYMRYELPDSESPLPSNWEARIDQYGDILHRSHDTRHTWRKPKKNQQSGEAHQDSRDPEQSRRQLHRRYQSFNRTLSREENRPQERVQQPAAAGPSTEIHVDPPSREEVMLEAPAVKLIARPDFFTVLHSYEAAKTFYQRTTSVKHMVNRVRRDPNKFKDYQHNRDLVALINLFADTAAELPRGWESKKDKGGKEFFINHNTRTTTFIDPRIPYEVTDPATLLQIPNSRMRSHSEGEEIAHSSSQVSISCFAISFRVPLLSLAASATKACRDLSDSAHADEVPMGSSLIFRKLGGSLQQKVVAFLKQPNILNILAERQPTLEANQPLNLFDDSIASFAPTQPPVIRSSLANISLMNRRTIHHETLQVITNFSYHLTTRMSSTLLYIKGVKSKMKCLFLFRSPTVVSRANRAPAPYRRSFESKLRNLYRKLEYKGYGQGPTKLKLTIRRDHLLEDAFGKITAITKKDIQKCKLFICFAGEEGLDYGGPSREFFFLLSRELFNPYYGLFEYSAIDTYTVQISPMSAFVDSYLDWFRFCGRVIGLAIIHHFLLDAFFTRPFYKALLRQMCTLVDLESLDAEFHQSLSWMRDNDITGVLDLLFTADEEVFGQIMERELKPNGKNIPVTEKNKKEYIQKMVIDPRMLSVFDARELELVIAGTAEIDISDWRKNTEYRGGYHNSHHVILWFWNAVERFDNERRLRLLQFVTGTSSIPYEGFAALRGSNGPKKFCIEKWGSTKSLPRAHTCFNRLDLPPYPNFAMLLEKLVIAVEETSTFSMD</sequence>
<dbReference type="Gene3D" id="3.30.2160.10">
    <property type="entry name" value="Hect, E3 ligase catalytic domain"/>
    <property type="match status" value="1"/>
</dbReference>
<organism evidence="12 13">
    <name type="scientific">Stichopus japonicus</name>
    <name type="common">Sea cucumber</name>
    <dbReference type="NCBI Taxonomy" id="307972"/>
    <lineage>
        <taxon>Eukaryota</taxon>
        <taxon>Metazoa</taxon>
        <taxon>Echinodermata</taxon>
        <taxon>Eleutherozoa</taxon>
        <taxon>Echinozoa</taxon>
        <taxon>Holothuroidea</taxon>
        <taxon>Aspidochirotacea</taxon>
        <taxon>Aspidochirotida</taxon>
        <taxon>Stichopodidae</taxon>
        <taxon>Apostichopus</taxon>
    </lineage>
</organism>
<proteinExistence type="predicted"/>
<feature type="compositionally biased region" description="Polar residues" evidence="9">
    <location>
        <begin position="13"/>
        <end position="22"/>
    </location>
</feature>
<dbReference type="EMBL" id="MRZV01000752">
    <property type="protein sequence ID" value="PIK44806.1"/>
    <property type="molecule type" value="Genomic_DNA"/>
</dbReference>
<dbReference type="SMART" id="SM00456">
    <property type="entry name" value="WW"/>
    <property type="match status" value="2"/>
</dbReference>
<dbReference type="Proteomes" id="UP000230750">
    <property type="component" value="Unassembled WGS sequence"/>
</dbReference>
<evidence type="ECO:0000256" key="7">
    <source>
        <dbReference type="PIRSR" id="PIRSR001569-1"/>
    </source>
</evidence>
<dbReference type="STRING" id="307972.A0A2G8K9W8"/>
<feature type="active site" description="Glycyl thioester intermediate" evidence="7 8">
    <location>
        <position position="931"/>
    </location>
</feature>
<dbReference type="PANTHER" id="PTHR11254:SF320">
    <property type="entry name" value="HECT-TYPE E3 UBIQUITIN TRANSFERASE"/>
    <property type="match status" value="1"/>
</dbReference>
<protein>
    <recommendedName>
        <fullName evidence="3">HECT-type E3 ubiquitin transferase</fullName>
        <ecNumber evidence="3">2.3.2.26</ecNumber>
    </recommendedName>
</protein>
<evidence type="ECO:0000256" key="2">
    <source>
        <dbReference type="ARBA" id="ARBA00004906"/>
    </source>
</evidence>
<feature type="compositionally biased region" description="Basic and acidic residues" evidence="9">
    <location>
        <begin position="70"/>
        <end position="80"/>
    </location>
</feature>
<dbReference type="Gene3D" id="3.30.2410.10">
    <property type="entry name" value="Hect, E3 ligase catalytic domain"/>
    <property type="match status" value="1"/>
</dbReference>
<comment type="catalytic activity">
    <reaction evidence="1">
        <text>S-ubiquitinyl-[E2 ubiquitin-conjugating enzyme]-L-cysteine + [acceptor protein]-L-lysine = [E2 ubiquitin-conjugating enzyme]-L-cysteine + N(6)-ubiquitinyl-[acceptor protein]-L-lysine.</text>
        <dbReference type="EC" id="2.3.2.26"/>
    </reaction>
</comment>
<dbReference type="SUPFAM" id="SSF56204">
    <property type="entry name" value="Hect, E3 ligase catalytic domain"/>
    <property type="match status" value="1"/>
</dbReference>
<keyword evidence="13" id="KW-1185">Reference proteome</keyword>
<dbReference type="InterPro" id="IPR035983">
    <property type="entry name" value="Hect_E3_ubiquitin_ligase"/>
</dbReference>
<dbReference type="SUPFAM" id="SSF51045">
    <property type="entry name" value="WW domain"/>
    <property type="match status" value="1"/>
</dbReference>
<feature type="region of interest" description="Disordered" evidence="9">
    <location>
        <begin position="220"/>
        <end position="292"/>
    </location>
</feature>
<dbReference type="PROSITE" id="PS01159">
    <property type="entry name" value="WW_DOMAIN_1"/>
    <property type="match status" value="1"/>
</dbReference>
<dbReference type="UniPathway" id="UPA00143"/>
<dbReference type="FunFam" id="3.90.1750.10:FF:000079">
    <property type="entry name" value="E3 ubiquitin-protein ligase"/>
    <property type="match status" value="1"/>
</dbReference>
<name>A0A2G8K9W8_STIJA</name>
<dbReference type="FunFam" id="3.30.2160.10:FF:000001">
    <property type="entry name" value="E3 ubiquitin-protein ligase NEDD4-like"/>
    <property type="match status" value="1"/>
</dbReference>
<dbReference type="SMART" id="SM00119">
    <property type="entry name" value="HECTc"/>
    <property type="match status" value="1"/>
</dbReference>
<evidence type="ECO:0000256" key="5">
    <source>
        <dbReference type="ARBA" id="ARBA00022737"/>
    </source>
</evidence>
<dbReference type="GO" id="GO:0016567">
    <property type="term" value="P:protein ubiquitination"/>
    <property type="evidence" value="ECO:0007669"/>
    <property type="project" value="UniProtKB-UniPathway"/>
</dbReference>
<accession>A0A2G8K9W8</accession>
<dbReference type="OrthoDB" id="423283at2759"/>
<dbReference type="CDD" id="cd00078">
    <property type="entry name" value="HECTc"/>
    <property type="match status" value="1"/>
</dbReference>
<keyword evidence="6 8" id="KW-0833">Ubl conjugation pathway</keyword>
<comment type="pathway">
    <text evidence="2">Protein modification; protein ubiquitination.</text>
</comment>
<feature type="compositionally biased region" description="Basic and acidic residues" evidence="9">
    <location>
        <begin position="238"/>
        <end position="249"/>
    </location>
</feature>
<feature type="domain" description="WW" evidence="10">
    <location>
        <begin position="199"/>
        <end position="231"/>
    </location>
</feature>
<evidence type="ECO:0000313" key="13">
    <source>
        <dbReference type="Proteomes" id="UP000230750"/>
    </source>
</evidence>
<evidence type="ECO:0000256" key="6">
    <source>
        <dbReference type="ARBA" id="ARBA00022786"/>
    </source>
</evidence>
<dbReference type="CDD" id="cd00201">
    <property type="entry name" value="WW"/>
    <property type="match status" value="1"/>
</dbReference>
<evidence type="ECO:0000259" key="11">
    <source>
        <dbReference type="PROSITE" id="PS50237"/>
    </source>
</evidence>
<feature type="domain" description="HECT" evidence="11">
    <location>
        <begin position="650"/>
        <end position="963"/>
    </location>
</feature>
<gene>
    <name evidence="12" type="ORF">BSL78_18332</name>
</gene>
<dbReference type="AlphaFoldDB" id="A0A2G8K9W8"/>
<evidence type="ECO:0000256" key="3">
    <source>
        <dbReference type="ARBA" id="ARBA00012485"/>
    </source>
</evidence>
<dbReference type="Pfam" id="PF00397">
    <property type="entry name" value="WW"/>
    <property type="match status" value="1"/>
</dbReference>
<feature type="compositionally biased region" description="Polar residues" evidence="9">
    <location>
        <begin position="94"/>
        <end position="114"/>
    </location>
</feature>
<dbReference type="InterPro" id="IPR001202">
    <property type="entry name" value="WW_dom"/>
</dbReference>
<keyword evidence="4" id="KW-0808">Transferase</keyword>
<dbReference type="Gene3D" id="3.90.1750.10">
    <property type="entry name" value="Hect, E3 ligase catalytic domains"/>
    <property type="match status" value="1"/>
</dbReference>
<evidence type="ECO:0000256" key="8">
    <source>
        <dbReference type="PROSITE-ProRule" id="PRU00104"/>
    </source>
</evidence>
<dbReference type="Pfam" id="PF18436">
    <property type="entry name" value="HECW1_helix"/>
    <property type="match status" value="1"/>
</dbReference>
<dbReference type="PROSITE" id="PS50020">
    <property type="entry name" value="WW_DOMAIN_2"/>
    <property type="match status" value="2"/>
</dbReference>
<reference evidence="12 13" key="1">
    <citation type="journal article" date="2017" name="PLoS Biol.">
        <title>The sea cucumber genome provides insights into morphological evolution and visceral regeneration.</title>
        <authorList>
            <person name="Zhang X."/>
            <person name="Sun L."/>
            <person name="Yuan J."/>
            <person name="Sun Y."/>
            <person name="Gao Y."/>
            <person name="Zhang L."/>
            <person name="Li S."/>
            <person name="Dai H."/>
            <person name="Hamel J.F."/>
            <person name="Liu C."/>
            <person name="Yu Y."/>
            <person name="Liu S."/>
            <person name="Lin W."/>
            <person name="Guo K."/>
            <person name="Jin S."/>
            <person name="Xu P."/>
            <person name="Storey K.B."/>
            <person name="Huan P."/>
            <person name="Zhang T."/>
            <person name="Zhou Y."/>
            <person name="Zhang J."/>
            <person name="Lin C."/>
            <person name="Li X."/>
            <person name="Xing L."/>
            <person name="Huo D."/>
            <person name="Sun M."/>
            <person name="Wang L."/>
            <person name="Mercier A."/>
            <person name="Li F."/>
            <person name="Yang H."/>
            <person name="Xiang J."/>
        </authorList>
    </citation>
    <scope>NUCLEOTIDE SEQUENCE [LARGE SCALE GENOMIC DNA]</scope>
    <source>
        <strain evidence="12">Shaxun</strain>
        <tissue evidence="12">Muscle</tissue>
    </source>
</reference>
<dbReference type="InterPro" id="IPR040524">
    <property type="entry name" value="HECW1_helix"/>
</dbReference>
<dbReference type="Gene3D" id="2.20.70.10">
    <property type="match status" value="1"/>
</dbReference>
<dbReference type="InterPro" id="IPR024928">
    <property type="entry name" value="E3_ub_ligase_SMURF1"/>
</dbReference>
<feature type="compositionally biased region" description="Basic and acidic residues" evidence="9">
    <location>
        <begin position="263"/>
        <end position="272"/>
    </location>
</feature>
<dbReference type="Pfam" id="PF00632">
    <property type="entry name" value="HECT"/>
    <property type="match status" value="1"/>
</dbReference>
<dbReference type="PROSITE" id="PS50237">
    <property type="entry name" value="HECT"/>
    <property type="match status" value="1"/>
</dbReference>
<dbReference type="GO" id="GO:0006511">
    <property type="term" value="P:ubiquitin-dependent protein catabolic process"/>
    <property type="evidence" value="ECO:0007669"/>
    <property type="project" value="InterPro"/>
</dbReference>
<comment type="caution">
    <text evidence="12">The sequence shown here is derived from an EMBL/GenBank/DDBJ whole genome shotgun (WGS) entry which is preliminary data.</text>
</comment>
<evidence type="ECO:0000256" key="4">
    <source>
        <dbReference type="ARBA" id="ARBA00022679"/>
    </source>
</evidence>
<evidence type="ECO:0000259" key="10">
    <source>
        <dbReference type="PROSITE" id="PS50020"/>
    </source>
</evidence>
<evidence type="ECO:0000256" key="9">
    <source>
        <dbReference type="SAM" id="MobiDB-lite"/>
    </source>
</evidence>
<dbReference type="InterPro" id="IPR050409">
    <property type="entry name" value="E3_ubiq-protein_ligase"/>
</dbReference>
<feature type="compositionally biased region" description="Polar residues" evidence="9">
    <location>
        <begin position="153"/>
        <end position="186"/>
    </location>
</feature>
<keyword evidence="5" id="KW-0677">Repeat</keyword>